<dbReference type="AlphaFoldDB" id="A0A0P0EEK3"/>
<evidence type="ECO:0000313" key="1">
    <source>
        <dbReference type="EMBL" id="QCO08841.1"/>
    </source>
</evidence>
<dbReference type="SUPFAM" id="SSF52091">
    <property type="entry name" value="SpoIIaa-like"/>
    <property type="match status" value="1"/>
</dbReference>
<dbReference type="Pfam" id="PF01740">
    <property type="entry name" value="STAS"/>
    <property type="match status" value="1"/>
</dbReference>
<dbReference type="InterPro" id="IPR002645">
    <property type="entry name" value="STAS_dom"/>
</dbReference>
<accession>A0A0P0EEK3</accession>
<dbReference type="Proteomes" id="UP000298774">
    <property type="component" value="Chromosome"/>
</dbReference>
<dbReference type="EMBL" id="CP032339">
    <property type="protein sequence ID" value="QCO08841.1"/>
    <property type="molecule type" value="Genomic_DNA"/>
</dbReference>
<proteinExistence type="predicted"/>
<gene>
    <name evidence="1" type="ORF">D3868_07165</name>
</gene>
<sequence length="140" mass="13944">MGKSEGLMQIAEEVRGDVTILRPVGPIDSAAAPRFEARLSAALAPAAADAASDAPGKTPAGLVLDLSAVTQLTPAGLRSLLLAVRQARPGAGSAGGRADVRIVLAAVPGPIRGVLEEAGLAALLESHGDLDAAVRAASRQ</sequence>
<dbReference type="InterPro" id="IPR036513">
    <property type="entry name" value="STAS_dom_sf"/>
</dbReference>
<organism evidence="1 2">
    <name type="scientific">Azospirillum brasilense</name>
    <dbReference type="NCBI Taxonomy" id="192"/>
    <lineage>
        <taxon>Bacteria</taxon>
        <taxon>Pseudomonadati</taxon>
        <taxon>Pseudomonadota</taxon>
        <taxon>Alphaproteobacteria</taxon>
        <taxon>Rhodospirillales</taxon>
        <taxon>Azospirillaceae</taxon>
        <taxon>Azospirillum</taxon>
    </lineage>
</organism>
<protein>
    <submittedName>
        <fullName evidence="1">Anti-sigma factor antagonist</fullName>
    </submittedName>
</protein>
<dbReference type="PROSITE" id="PS50801">
    <property type="entry name" value="STAS"/>
    <property type="match status" value="1"/>
</dbReference>
<name>A0A0P0EEK3_AZOBR</name>
<reference evidence="1 2" key="1">
    <citation type="submission" date="2018-09" db="EMBL/GenBank/DDBJ databases">
        <title>Whole genome based analysis of evolution and adaptive divergence in Indian and Brazilian strains of Azospirillum brasilense.</title>
        <authorList>
            <person name="Singh C."/>
            <person name="Tripathi A.K."/>
        </authorList>
    </citation>
    <scope>NUCLEOTIDE SEQUENCE [LARGE SCALE GENOMIC DNA]</scope>
    <source>
        <strain evidence="1 2">MTCC4038</strain>
    </source>
</reference>
<dbReference type="KEGG" id="abf:AMK58_12930"/>
<dbReference type="CDD" id="cd07043">
    <property type="entry name" value="STAS_anti-anti-sigma_factors"/>
    <property type="match status" value="1"/>
</dbReference>
<dbReference type="Gene3D" id="3.30.750.24">
    <property type="entry name" value="STAS domain"/>
    <property type="match status" value="1"/>
</dbReference>
<evidence type="ECO:0000313" key="2">
    <source>
        <dbReference type="Proteomes" id="UP000298774"/>
    </source>
</evidence>